<keyword evidence="13" id="KW-0449">Lipoprotein</keyword>
<comment type="similarity">
    <text evidence="2 14">Belongs to the cytochrome c oxidase subunit 2 family.</text>
</comment>
<dbReference type="NCBIfam" id="TIGR01433">
    <property type="entry name" value="CyoA"/>
    <property type="match status" value="1"/>
</dbReference>
<keyword evidence="5 14" id="KW-0679">Respiratory chain</keyword>
<evidence type="ECO:0000259" key="16">
    <source>
        <dbReference type="PROSITE" id="PS50857"/>
    </source>
</evidence>
<evidence type="ECO:0000256" key="3">
    <source>
        <dbReference type="ARBA" id="ARBA00022448"/>
    </source>
</evidence>
<evidence type="ECO:0000256" key="7">
    <source>
        <dbReference type="ARBA" id="ARBA00022729"/>
    </source>
</evidence>
<dbReference type="GO" id="GO:0009486">
    <property type="term" value="F:cytochrome bo3 ubiquinol oxidase activity"/>
    <property type="evidence" value="ECO:0007669"/>
    <property type="project" value="InterPro"/>
</dbReference>
<comment type="caution">
    <text evidence="18">The sequence shown here is derived from an EMBL/GenBank/DDBJ whole genome shotgun (WGS) entry which is preliminary data.</text>
</comment>
<dbReference type="InterPro" id="IPR010514">
    <property type="entry name" value="COX_ARM"/>
</dbReference>
<evidence type="ECO:0000256" key="5">
    <source>
        <dbReference type="ARBA" id="ARBA00022660"/>
    </source>
</evidence>
<feature type="transmembrane region" description="Helical" evidence="15">
    <location>
        <begin position="79"/>
        <end position="100"/>
    </location>
</feature>
<evidence type="ECO:0000256" key="15">
    <source>
        <dbReference type="SAM" id="Phobius"/>
    </source>
</evidence>
<dbReference type="GO" id="GO:0005886">
    <property type="term" value="C:plasma membrane"/>
    <property type="evidence" value="ECO:0007669"/>
    <property type="project" value="UniProtKB-SubCell"/>
</dbReference>
<dbReference type="PANTHER" id="PTHR22888:SF18">
    <property type="entry name" value="CYTOCHROME BO(3) UBIQUINOL OXIDASE SUBUNIT 2"/>
    <property type="match status" value="1"/>
</dbReference>
<evidence type="ECO:0000256" key="1">
    <source>
        <dbReference type="ARBA" id="ARBA00004651"/>
    </source>
</evidence>
<proteinExistence type="inferred from homology"/>
<feature type="transmembrane region" description="Helical" evidence="15">
    <location>
        <begin position="34"/>
        <end position="58"/>
    </location>
</feature>
<keyword evidence="3 14" id="KW-0813">Transport</keyword>
<dbReference type="SUPFAM" id="SSF49503">
    <property type="entry name" value="Cupredoxins"/>
    <property type="match status" value="1"/>
</dbReference>
<reference evidence="18" key="1">
    <citation type="journal article" date="2014" name="Int. J. Syst. Evol. Microbiol.">
        <title>Complete genome sequence of Corynebacterium casei LMG S-19264T (=DSM 44701T), isolated from a smear-ripened cheese.</title>
        <authorList>
            <consortium name="US DOE Joint Genome Institute (JGI-PGF)"/>
            <person name="Walter F."/>
            <person name="Albersmeier A."/>
            <person name="Kalinowski J."/>
            <person name="Ruckert C."/>
        </authorList>
    </citation>
    <scope>NUCLEOTIDE SEQUENCE</scope>
    <source>
        <strain evidence="18">KCTC 32296</strain>
    </source>
</reference>
<dbReference type="Pfam" id="PF00116">
    <property type="entry name" value="COX2"/>
    <property type="match status" value="1"/>
</dbReference>
<keyword evidence="19" id="KW-1185">Reference proteome</keyword>
<evidence type="ECO:0000256" key="2">
    <source>
        <dbReference type="ARBA" id="ARBA00007866"/>
    </source>
</evidence>
<keyword evidence="7" id="KW-0732">Signal</keyword>
<gene>
    <name evidence="18" type="ORF">GCM10011273_19570</name>
</gene>
<sequence>MGASLIILAAVSLSGCEMALMDPKGPIGLQQKDLIILATLLMMIPVVPVIVMTIWFAYRYRASNDKATYDPNFEHSNRIEAVVWAVPTLIIIALGTVTWITTHQLDPHKKIEAAADRSHIAPIEVEVVAMDWKWLFIYPQYGIATVNEMAMPVGTPVHFKITSASVMNSFFIPQLGSQIYAMSGMETKLSLRADHAGAYDGISANYSGNGFAHMRFKAKAMTDAQFEAWIASAKTSAQSLDTVAYKTLNQKNVAPQPLYFAAVEPLMFSKVLNGCAEGGLCRDDAHNMAVMKKLAPNAEECEDPKLAAATGQSVKGAKPIGNVAFKDNATPAS</sequence>
<dbReference type="PROSITE" id="PS50999">
    <property type="entry name" value="COX2_TM"/>
    <property type="match status" value="1"/>
</dbReference>
<evidence type="ECO:0000256" key="4">
    <source>
        <dbReference type="ARBA" id="ARBA00022475"/>
    </source>
</evidence>
<dbReference type="InterPro" id="IPR036257">
    <property type="entry name" value="Cyt_c_oxidase_su2_TM_sf"/>
</dbReference>
<organism evidence="18 19">
    <name type="scientific">Asticcacaulis endophyticus</name>
    <dbReference type="NCBI Taxonomy" id="1395890"/>
    <lineage>
        <taxon>Bacteria</taxon>
        <taxon>Pseudomonadati</taxon>
        <taxon>Pseudomonadota</taxon>
        <taxon>Alphaproteobacteria</taxon>
        <taxon>Caulobacterales</taxon>
        <taxon>Caulobacteraceae</taxon>
        <taxon>Asticcacaulis</taxon>
    </lineage>
</organism>
<evidence type="ECO:0000313" key="19">
    <source>
        <dbReference type="Proteomes" id="UP000662572"/>
    </source>
</evidence>
<keyword evidence="6 15" id="KW-0812">Transmembrane</keyword>
<keyword evidence="12" id="KW-0564">Palmitate</keyword>
<dbReference type="InterPro" id="IPR006333">
    <property type="entry name" value="Cyt_o_ubiquinol_oxidase_su2"/>
</dbReference>
<evidence type="ECO:0000313" key="18">
    <source>
        <dbReference type="EMBL" id="GGZ33354.1"/>
    </source>
</evidence>
<keyword evidence="8 14" id="KW-0249">Electron transport</keyword>
<protein>
    <recommendedName>
        <fullName evidence="14">Ubiquinol oxidase subunit 2</fullName>
    </recommendedName>
</protein>
<feature type="domain" description="Cytochrome oxidase subunit II copper A binding" evidence="16">
    <location>
        <begin position="120"/>
        <end position="232"/>
    </location>
</feature>
<evidence type="ECO:0000256" key="12">
    <source>
        <dbReference type="ARBA" id="ARBA00023139"/>
    </source>
</evidence>
<evidence type="ECO:0000256" key="13">
    <source>
        <dbReference type="ARBA" id="ARBA00023288"/>
    </source>
</evidence>
<dbReference type="CDD" id="cd04212">
    <property type="entry name" value="CuRO_UO_II"/>
    <property type="match status" value="1"/>
</dbReference>
<name>A0A918UUB9_9CAUL</name>
<dbReference type="GO" id="GO:0042773">
    <property type="term" value="P:ATP synthesis coupled electron transport"/>
    <property type="evidence" value="ECO:0007669"/>
    <property type="project" value="TreeGrafter"/>
</dbReference>
<dbReference type="Gene3D" id="1.10.287.90">
    <property type="match status" value="1"/>
</dbReference>
<evidence type="ECO:0000256" key="9">
    <source>
        <dbReference type="ARBA" id="ARBA00022989"/>
    </source>
</evidence>
<dbReference type="InterPro" id="IPR034227">
    <property type="entry name" value="CuRO_UO_II"/>
</dbReference>
<dbReference type="PROSITE" id="PS50857">
    <property type="entry name" value="COX2_CUA"/>
    <property type="match status" value="1"/>
</dbReference>
<dbReference type="PIRSF" id="PIRSF000292">
    <property type="entry name" value="Ubi_od_II"/>
    <property type="match status" value="1"/>
</dbReference>
<evidence type="ECO:0000256" key="8">
    <source>
        <dbReference type="ARBA" id="ARBA00022982"/>
    </source>
</evidence>
<keyword evidence="9 15" id="KW-1133">Transmembrane helix</keyword>
<evidence type="ECO:0000256" key="10">
    <source>
        <dbReference type="ARBA" id="ARBA00023002"/>
    </source>
</evidence>
<reference evidence="18" key="2">
    <citation type="submission" date="2020-09" db="EMBL/GenBank/DDBJ databases">
        <authorList>
            <person name="Sun Q."/>
            <person name="Kim S."/>
        </authorList>
    </citation>
    <scope>NUCLEOTIDE SEQUENCE</scope>
    <source>
        <strain evidence="18">KCTC 32296</strain>
    </source>
</reference>
<keyword evidence="11 14" id="KW-0472">Membrane</keyword>
<evidence type="ECO:0000256" key="11">
    <source>
        <dbReference type="ARBA" id="ARBA00023136"/>
    </source>
</evidence>
<accession>A0A918UUB9</accession>
<dbReference type="Gene3D" id="2.60.40.420">
    <property type="entry name" value="Cupredoxins - blue copper proteins"/>
    <property type="match status" value="1"/>
</dbReference>
<evidence type="ECO:0000259" key="17">
    <source>
        <dbReference type="PROSITE" id="PS50999"/>
    </source>
</evidence>
<keyword evidence="10 14" id="KW-0560">Oxidoreductase</keyword>
<dbReference type="GO" id="GO:0005507">
    <property type="term" value="F:copper ion binding"/>
    <property type="evidence" value="ECO:0007669"/>
    <property type="project" value="InterPro"/>
</dbReference>
<dbReference type="AlphaFoldDB" id="A0A918UUB9"/>
<dbReference type="SUPFAM" id="SSF81464">
    <property type="entry name" value="Cytochrome c oxidase subunit II-like, transmembrane region"/>
    <property type="match status" value="1"/>
</dbReference>
<dbReference type="GO" id="GO:0016682">
    <property type="term" value="F:oxidoreductase activity, acting on diphenols and related substances as donors, oxygen as acceptor"/>
    <property type="evidence" value="ECO:0007669"/>
    <property type="project" value="InterPro"/>
</dbReference>
<dbReference type="PANTHER" id="PTHR22888">
    <property type="entry name" value="CYTOCHROME C OXIDASE, SUBUNIT II"/>
    <property type="match status" value="1"/>
</dbReference>
<dbReference type="GO" id="GO:0004129">
    <property type="term" value="F:cytochrome-c oxidase activity"/>
    <property type="evidence" value="ECO:0007669"/>
    <property type="project" value="UniProtKB-UniRule"/>
</dbReference>
<keyword evidence="4 14" id="KW-1003">Cell membrane</keyword>
<evidence type="ECO:0000256" key="6">
    <source>
        <dbReference type="ARBA" id="ARBA00022692"/>
    </source>
</evidence>
<feature type="domain" description="Cytochrome oxidase subunit II transmembrane region profile" evidence="17">
    <location>
        <begin position="12"/>
        <end position="109"/>
    </location>
</feature>
<dbReference type="EMBL" id="BMZB01000002">
    <property type="protein sequence ID" value="GGZ33354.1"/>
    <property type="molecule type" value="Genomic_DNA"/>
</dbReference>
<evidence type="ECO:0000256" key="14">
    <source>
        <dbReference type="PIRNR" id="PIRNR000292"/>
    </source>
</evidence>
<dbReference type="InterPro" id="IPR045187">
    <property type="entry name" value="CcO_II"/>
</dbReference>
<dbReference type="InterPro" id="IPR008972">
    <property type="entry name" value="Cupredoxin"/>
</dbReference>
<comment type="subcellular location">
    <subcellularLocation>
        <location evidence="1">Cell membrane</location>
        <topology evidence="1">Multi-pass membrane protein</topology>
    </subcellularLocation>
</comment>
<dbReference type="Proteomes" id="UP000662572">
    <property type="component" value="Unassembled WGS sequence"/>
</dbReference>
<dbReference type="InterPro" id="IPR002429">
    <property type="entry name" value="CcO_II-like_C"/>
</dbReference>
<dbReference type="InterPro" id="IPR011759">
    <property type="entry name" value="Cyt_c_oxidase_su2_TM_dom"/>
</dbReference>
<dbReference type="Pfam" id="PF06481">
    <property type="entry name" value="COX_ARM"/>
    <property type="match status" value="1"/>
</dbReference>